<keyword evidence="1" id="KW-0812">Transmembrane</keyword>
<dbReference type="VEuPathDB" id="VectorBase:BGLB002322"/>
<keyword evidence="2" id="KW-0732">Signal</keyword>
<evidence type="ECO:0000313" key="3">
    <source>
        <dbReference type="EnsemblMetazoa" id="BGLB002322-PC"/>
    </source>
</evidence>
<keyword evidence="1" id="KW-1133">Transmembrane helix</keyword>
<evidence type="ECO:0000256" key="1">
    <source>
        <dbReference type="SAM" id="Phobius"/>
    </source>
</evidence>
<evidence type="ECO:0000313" key="4">
    <source>
        <dbReference type="Proteomes" id="UP000076420"/>
    </source>
</evidence>
<dbReference type="KEGG" id="bgt:106056174"/>
<dbReference type="AlphaFoldDB" id="A0A2C9JGR8"/>
<name>A0A2C9JGR8_BIOGL</name>
<organism evidence="3 4">
    <name type="scientific">Biomphalaria glabrata</name>
    <name type="common">Bloodfluke planorb</name>
    <name type="synonym">Freshwater snail</name>
    <dbReference type="NCBI Taxonomy" id="6526"/>
    <lineage>
        <taxon>Eukaryota</taxon>
        <taxon>Metazoa</taxon>
        <taxon>Spiralia</taxon>
        <taxon>Lophotrochozoa</taxon>
        <taxon>Mollusca</taxon>
        <taxon>Gastropoda</taxon>
        <taxon>Heterobranchia</taxon>
        <taxon>Euthyneura</taxon>
        <taxon>Panpulmonata</taxon>
        <taxon>Hygrophila</taxon>
        <taxon>Lymnaeoidea</taxon>
        <taxon>Planorbidae</taxon>
        <taxon>Biomphalaria</taxon>
    </lineage>
</organism>
<feature type="chain" id="PRO_5014284893" evidence="2">
    <location>
        <begin position="18"/>
        <end position="315"/>
    </location>
</feature>
<evidence type="ECO:0000256" key="2">
    <source>
        <dbReference type="SAM" id="SignalP"/>
    </source>
</evidence>
<feature type="transmembrane region" description="Helical" evidence="1">
    <location>
        <begin position="179"/>
        <end position="206"/>
    </location>
</feature>
<feature type="signal peptide" evidence="2">
    <location>
        <begin position="1"/>
        <end position="17"/>
    </location>
</feature>
<dbReference type="EnsemblMetazoa" id="BGLB002322-RB">
    <property type="protein sequence ID" value="BGLB002322-PB"/>
    <property type="gene ID" value="BGLB002322"/>
</dbReference>
<protein>
    <submittedName>
        <fullName evidence="3">Uncharacterized protein</fullName>
    </submittedName>
</protein>
<dbReference type="OrthoDB" id="10319275at2759"/>
<gene>
    <name evidence="3" type="primary">106056174</name>
</gene>
<accession>A0A2C9JGR8</accession>
<dbReference type="VEuPathDB" id="VectorBase:BGLAX_042627"/>
<sequence length="315" mass="35631">MIFSFMILASIIVSATLFDVALKIEDEKGPLLYNLNSTTIKRFYVCLCDDRNEACRIIHQSYVEIDQIEDPDNFSHLKNDYLCYFMESNFKCKRFTVNSKKTICTAASDRNCIEIALIAHGSSCRIGPVNLWGLRSKTFSLQSYTKEISDLFFCAACASSPQDKEEKKENGSNNQESKLVIIIIIVSSICGAAILCIVLTIVILCIKRHKKQITRSVEIPEAVEVHSTQSRHQEQERDSVHDYGSVIFSLRDYLAPRNVSKDQVLSGDQQMTREETGFDNVAIVDDMNNIEGSNPVTSSEILQDVRDNQDVCRQQ</sequence>
<proteinExistence type="predicted"/>
<reference evidence="3" key="1">
    <citation type="submission" date="2020-05" db="UniProtKB">
        <authorList>
            <consortium name="EnsemblMetazoa"/>
        </authorList>
    </citation>
    <scope>IDENTIFICATION</scope>
    <source>
        <strain evidence="3">BB02</strain>
    </source>
</reference>
<dbReference type="EnsemblMetazoa" id="BGLB002322-RC">
    <property type="protein sequence ID" value="BGLB002322-PC"/>
    <property type="gene ID" value="BGLB002322"/>
</dbReference>
<dbReference type="Proteomes" id="UP000076420">
    <property type="component" value="Unassembled WGS sequence"/>
</dbReference>
<keyword evidence="1" id="KW-0472">Membrane</keyword>